<gene>
    <name evidence="12" type="ORF">PCOR1329_LOCUS49247</name>
</gene>
<protein>
    <recommendedName>
        <fullName evidence="11">GPI mannosyltransferase 2</fullName>
        <ecNumber evidence="11">2.4.1.-</ecNumber>
    </recommendedName>
</protein>
<evidence type="ECO:0000256" key="4">
    <source>
        <dbReference type="ARBA" id="ARBA00022502"/>
    </source>
</evidence>
<evidence type="ECO:0000256" key="6">
    <source>
        <dbReference type="ARBA" id="ARBA00022679"/>
    </source>
</evidence>
<accession>A0ABN9UKM6</accession>
<proteinExistence type="inferred from homology"/>
<dbReference type="EC" id="2.4.1.-" evidence="11"/>
<feature type="non-terminal residue" evidence="12">
    <location>
        <position position="1"/>
    </location>
</feature>
<comment type="similarity">
    <text evidence="3 11">Belongs to the PIGV family.</text>
</comment>
<evidence type="ECO:0000256" key="9">
    <source>
        <dbReference type="ARBA" id="ARBA00022989"/>
    </source>
</evidence>
<comment type="function">
    <text evidence="11">Mannosyltransferase involved in glycosylphosphatidylinositol-anchor biosynthesis.</text>
</comment>
<keyword evidence="4 11" id="KW-0337">GPI-anchor biosynthesis</keyword>
<reference evidence="12" key="1">
    <citation type="submission" date="2023-10" db="EMBL/GenBank/DDBJ databases">
        <authorList>
            <person name="Chen Y."/>
            <person name="Shah S."/>
            <person name="Dougan E. K."/>
            <person name="Thang M."/>
            <person name="Chan C."/>
        </authorList>
    </citation>
    <scope>NUCLEOTIDE SEQUENCE [LARGE SCALE GENOMIC DNA]</scope>
</reference>
<dbReference type="PANTHER" id="PTHR12468:SF2">
    <property type="entry name" value="GPI MANNOSYLTRANSFERASE 2"/>
    <property type="match status" value="1"/>
</dbReference>
<evidence type="ECO:0000313" key="13">
    <source>
        <dbReference type="Proteomes" id="UP001189429"/>
    </source>
</evidence>
<name>A0ABN9UKM6_9DINO</name>
<keyword evidence="13" id="KW-1185">Reference proteome</keyword>
<dbReference type="PANTHER" id="PTHR12468">
    <property type="entry name" value="GPI MANNOSYLTRANSFERASE 2"/>
    <property type="match status" value="1"/>
</dbReference>
<sequence length="139" mass="14686">GLSLLWPLRAAGSAGGGSPAALAAAGLLAANGCFVASAVALHRLTRRTLGERLARRTALVYCATPASVFHSCVYTESPFFEAAGYAEMPTARAAKLATTFFSLVQGVIFGSPCGANDLSRFHCFELALEKRRSLFLRVF</sequence>
<evidence type="ECO:0000256" key="8">
    <source>
        <dbReference type="ARBA" id="ARBA00022824"/>
    </source>
</evidence>
<evidence type="ECO:0000256" key="2">
    <source>
        <dbReference type="ARBA" id="ARBA00004687"/>
    </source>
</evidence>
<keyword evidence="10 11" id="KW-0472">Membrane</keyword>
<evidence type="ECO:0000313" key="12">
    <source>
        <dbReference type="EMBL" id="CAK0860201.1"/>
    </source>
</evidence>
<evidence type="ECO:0000256" key="5">
    <source>
        <dbReference type="ARBA" id="ARBA00022676"/>
    </source>
</evidence>
<evidence type="ECO:0000256" key="10">
    <source>
        <dbReference type="ARBA" id="ARBA00023136"/>
    </source>
</evidence>
<dbReference type="Pfam" id="PF04188">
    <property type="entry name" value="Mannosyl_trans2"/>
    <property type="match status" value="1"/>
</dbReference>
<organism evidence="12 13">
    <name type="scientific">Prorocentrum cordatum</name>
    <dbReference type="NCBI Taxonomy" id="2364126"/>
    <lineage>
        <taxon>Eukaryota</taxon>
        <taxon>Sar</taxon>
        <taxon>Alveolata</taxon>
        <taxon>Dinophyceae</taxon>
        <taxon>Prorocentrales</taxon>
        <taxon>Prorocentraceae</taxon>
        <taxon>Prorocentrum</taxon>
    </lineage>
</organism>
<evidence type="ECO:0000256" key="11">
    <source>
        <dbReference type="RuleBase" id="RU363112"/>
    </source>
</evidence>
<evidence type="ECO:0000256" key="7">
    <source>
        <dbReference type="ARBA" id="ARBA00022692"/>
    </source>
</evidence>
<keyword evidence="6 11" id="KW-0808">Transferase</keyword>
<comment type="caution">
    <text evidence="11">Lacks conserved residue(s) required for the propagation of feature annotation.</text>
</comment>
<evidence type="ECO:0000256" key="3">
    <source>
        <dbReference type="ARBA" id="ARBA00008698"/>
    </source>
</evidence>
<comment type="subcellular location">
    <subcellularLocation>
        <location evidence="1 11">Endoplasmic reticulum membrane</location>
        <topology evidence="1 11">Multi-pass membrane protein</topology>
    </subcellularLocation>
</comment>
<feature type="transmembrane region" description="Helical" evidence="11">
    <location>
        <begin position="20"/>
        <end position="41"/>
    </location>
</feature>
<evidence type="ECO:0000256" key="1">
    <source>
        <dbReference type="ARBA" id="ARBA00004477"/>
    </source>
</evidence>
<keyword evidence="9 11" id="KW-1133">Transmembrane helix</keyword>
<keyword evidence="8 11" id="KW-0256">Endoplasmic reticulum</keyword>
<keyword evidence="5 11" id="KW-0328">Glycosyltransferase</keyword>
<keyword evidence="7 11" id="KW-0812">Transmembrane</keyword>
<comment type="caution">
    <text evidence="12">The sequence shown here is derived from an EMBL/GenBank/DDBJ whole genome shotgun (WGS) entry which is preliminary data.</text>
</comment>
<dbReference type="Proteomes" id="UP001189429">
    <property type="component" value="Unassembled WGS sequence"/>
</dbReference>
<dbReference type="InterPro" id="IPR007315">
    <property type="entry name" value="PIG-V/Gpi18"/>
</dbReference>
<dbReference type="EMBL" id="CAUYUJ010015956">
    <property type="protein sequence ID" value="CAK0860201.1"/>
    <property type="molecule type" value="Genomic_DNA"/>
</dbReference>
<comment type="pathway">
    <text evidence="2 11">Glycolipid biosynthesis; glycosylphosphatidylinositol-anchor biosynthesis.</text>
</comment>